<protein>
    <submittedName>
        <fullName evidence="1">Uncharacterized protein</fullName>
    </submittedName>
</protein>
<organism evidence="1">
    <name type="scientific">hydrothermal vent metagenome</name>
    <dbReference type="NCBI Taxonomy" id="652676"/>
    <lineage>
        <taxon>unclassified sequences</taxon>
        <taxon>metagenomes</taxon>
        <taxon>ecological metagenomes</taxon>
    </lineage>
</organism>
<gene>
    <name evidence="1" type="ORF">MNBD_GAMMA26-541</name>
</gene>
<evidence type="ECO:0000313" key="1">
    <source>
        <dbReference type="EMBL" id="VAX08342.1"/>
    </source>
</evidence>
<dbReference type="AlphaFoldDB" id="A0A3B1AX48"/>
<dbReference type="EMBL" id="UOFX01000035">
    <property type="protein sequence ID" value="VAX08342.1"/>
    <property type="molecule type" value="Genomic_DNA"/>
</dbReference>
<proteinExistence type="predicted"/>
<name>A0A3B1AX48_9ZZZZ</name>
<sequence length="38" mass="4202">MFLAISIWVNNLIIPGSHGHPCEPIKGHTELYRGSEAL</sequence>
<reference evidence="1" key="1">
    <citation type="submission" date="2018-06" db="EMBL/GenBank/DDBJ databases">
        <authorList>
            <person name="Zhirakovskaya E."/>
        </authorList>
    </citation>
    <scope>NUCLEOTIDE SEQUENCE</scope>
</reference>
<accession>A0A3B1AX48</accession>